<feature type="compositionally biased region" description="Low complexity" evidence="9">
    <location>
        <begin position="778"/>
        <end position="795"/>
    </location>
</feature>
<evidence type="ECO:0000256" key="9">
    <source>
        <dbReference type="SAM" id="MobiDB-lite"/>
    </source>
</evidence>
<proteinExistence type="predicted"/>
<feature type="domain" description="Calponin-homology (CH)" evidence="10">
    <location>
        <begin position="4"/>
        <end position="110"/>
    </location>
</feature>
<feature type="compositionally biased region" description="Polar residues" evidence="9">
    <location>
        <begin position="597"/>
        <end position="610"/>
    </location>
</feature>
<evidence type="ECO:0000256" key="5">
    <source>
        <dbReference type="ARBA" id="ARBA00022833"/>
    </source>
</evidence>
<feature type="compositionally biased region" description="Basic and acidic residues" evidence="9">
    <location>
        <begin position="746"/>
        <end position="767"/>
    </location>
</feature>
<keyword evidence="2" id="KW-0597">Phosphoprotein</keyword>
<dbReference type="PROSITE" id="PS00478">
    <property type="entry name" value="LIM_DOMAIN_1"/>
    <property type="match status" value="1"/>
</dbReference>
<feature type="region of interest" description="Disordered" evidence="9">
    <location>
        <begin position="122"/>
        <end position="149"/>
    </location>
</feature>
<feature type="compositionally biased region" description="Basic and acidic residues" evidence="9">
    <location>
        <begin position="487"/>
        <end position="518"/>
    </location>
</feature>
<dbReference type="Pfam" id="PF12130">
    <property type="entry name" value="bMERB_dom"/>
    <property type="match status" value="1"/>
</dbReference>
<feature type="domain" description="LIM zinc-binding" evidence="11">
    <location>
        <begin position="156"/>
        <end position="217"/>
    </location>
</feature>
<keyword evidence="14" id="KW-1185">Reference proteome</keyword>
<dbReference type="SUPFAM" id="SSF47576">
    <property type="entry name" value="Calponin-homology domain, CH-domain"/>
    <property type="match status" value="1"/>
</dbReference>
<dbReference type="PROSITE" id="PS50021">
    <property type="entry name" value="CH"/>
    <property type="match status" value="1"/>
</dbReference>
<dbReference type="OrthoDB" id="10017054at2759"/>
<dbReference type="GO" id="GO:0046872">
    <property type="term" value="F:metal ion binding"/>
    <property type="evidence" value="ECO:0007669"/>
    <property type="project" value="UniProtKB-KW"/>
</dbReference>
<feature type="compositionally biased region" description="Polar residues" evidence="9">
    <location>
        <begin position="699"/>
        <end position="719"/>
    </location>
</feature>
<dbReference type="SMART" id="SM00132">
    <property type="entry name" value="LIM"/>
    <property type="match status" value="1"/>
</dbReference>
<evidence type="ECO:0000256" key="6">
    <source>
        <dbReference type="ARBA" id="ARBA00023038"/>
    </source>
</evidence>
<dbReference type="PROSITE" id="PS51848">
    <property type="entry name" value="BMERB"/>
    <property type="match status" value="1"/>
</dbReference>
<feature type="compositionally biased region" description="Basic and acidic residues" evidence="9">
    <location>
        <begin position="354"/>
        <end position="369"/>
    </location>
</feature>
<dbReference type="InterPro" id="IPR036872">
    <property type="entry name" value="CH_dom_sf"/>
</dbReference>
<evidence type="ECO:0000259" key="10">
    <source>
        <dbReference type="PROSITE" id="PS50021"/>
    </source>
</evidence>
<dbReference type="Gene3D" id="1.10.418.10">
    <property type="entry name" value="Calponin-like domain"/>
    <property type="match status" value="1"/>
</dbReference>
<dbReference type="Pfam" id="PF00307">
    <property type="entry name" value="CH"/>
    <property type="match status" value="1"/>
</dbReference>
<sequence length="1049" mass="119263">MGERRGTRGLELWCRRMTDGYPGVKIDNMTTSWRDGLAFCAIIHHFRPDLIDFSKLNKDDIYHNNELAFRIAEHHLGIPALLEPEDMVEFPVPDRLSILTYLSQFYQTFAVTHGTAATRIPAKRPQPATDHGIVSPASTSPPTKISVHGTGRIRREPCAKCNLPVFIAERLNVGKQLYHRTCFRCARCESQLTLANYYETENGQYCCEMCPDEEKLNLDDNSVLSRSISDEEKSALSKMRHLEDDSYSSVFEEALENPYDNSLKKNSTLTMELSAARSQFFESQVLQSETDSGNEEPPDLPKTAPPGDNESIRSISAFDSGFPTTNKLELSVNNSVSLEDKFENIVTKDHTNRKLFDSDSKSDSVHNDDDLVPLELPDDSPLDCKHSKDDNNEISTITISDDSVELVLESKTVNNHSTLSDDNSLKTVEDLDESIQSIKKEFDTSTPNEKQDDDKPVDIREDEDLDESIVNCLNTVEDLDESIQSINKEEPKEKQEGEDNSIDVKEETQESIEVKVEEPPEIVVPKPRKNKKKLLQKEVSYPEDLNPFGDDEPEETPPKTSLNPFGEDEDEDEDKFKPTPSPRAKRKIRVDELMVNTPESRIYTQRQSVNPFDDEEEKPLAACRKKVIEAPRISLNPFWSEDEDEGAKMPVPTPRVSVESGATTTSSSSHLGSTSSQPGTLRKKKPAPKPPGILRSDASESGHSSLTSSPSQSIASTPRLTPKNRKAKKAAPPPPVSSSTPLPPRKSPELDSHDLDKEKSQKDEMNRHRQSQNFNVQSPTSSENSSSLSAPNKSTYGKWKRNKGQAPQRPIPQKRTIKALPMGEIKRELEVIEIQQQGLEKQGVMIEQIIRDKSENNSSPDEPLSLDVEDLILQLFELVNEKNELFRKQTELMYLRRQQRLEEEHADVEYQIRLLMLQPEANKTASDKSREEELISRLVDIVERKNEIIECLEMDRLREAQEDDSINNQMNIYTAKLEEEKSPTEKPKKEKNKHKITREKIREKLHILKDKDKKHKVDIDKDIDESEHSSMSTLEKDKEKKKKKKFNIF</sequence>
<keyword evidence="6 8" id="KW-0440">LIM domain</keyword>
<feature type="compositionally biased region" description="Basic and acidic residues" evidence="9">
    <location>
        <begin position="977"/>
        <end position="988"/>
    </location>
</feature>
<evidence type="ECO:0000256" key="1">
    <source>
        <dbReference type="ARBA" id="ARBA00004177"/>
    </source>
</evidence>
<feature type="compositionally biased region" description="Pro residues" evidence="9">
    <location>
        <begin position="731"/>
        <end position="745"/>
    </location>
</feature>
<protein>
    <recommendedName>
        <fullName evidence="15">MICAL-like protein 1</fullName>
    </recommendedName>
</protein>
<dbReference type="InterPro" id="IPR001715">
    <property type="entry name" value="CH_dom"/>
</dbReference>
<keyword evidence="3 8" id="KW-0479">Metal-binding</keyword>
<dbReference type="EMBL" id="OV121135">
    <property type="protein sequence ID" value="CAH0554384.1"/>
    <property type="molecule type" value="Genomic_DNA"/>
</dbReference>
<evidence type="ECO:0000313" key="13">
    <source>
        <dbReference type="EMBL" id="CAH0554384.1"/>
    </source>
</evidence>
<feature type="domain" description="BMERB" evidence="12">
    <location>
        <begin position="809"/>
        <end position="968"/>
    </location>
</feature>
<keyword evidence="7" id="KW-0175">Coiled coil</keyword>
<feature type="compositionally biased region" description="Acidic residues" evidence="9">
    <location>
        <begin position="370"/>
        <end position="381"/>
    </location>
</feature>
<dbReference type="InterPro" id="IPR022735">
    <property type="entry name" value="bMERB_dom"/>
</dbReference>
<evidence type="ECO:0000256" key="4">
    <source>
        <dbReference type="ARBA" id="ARBA00022753"/>
    </source>
</evidence>
<dbReference type="CDD" id="cd09400">
    <property type="entry name" value="LIM_like_1"/>
    <property type="match status" value="1"/>
</dbReference>
<evidence type="ECO:0000256" key="2">
    <source>
        <dbReference type="ARBA" id="ARBA00022553"/>
    </source>
</evidence>
<evidence type="ECO:0000313" key="14">
    <source>
        <dbReference type="Proteomes" id="UP001154078"/>
    </source>
</evidence>
<feature type="region of interest" description="Disordered" evidence="9">
    <location>
        <begin position="284"/>
        <end position="313"/>
    </location>
</feature>
<dbReference type="Pfam" id="PF00412">
    <property type="entry name" value="LIM"/>
    <property type="match status" value="1"/>
</dbReference>
<comment type="subcellular location">
    <subcellularLocation>
        <location evidence="1">Endosome</location>
    </subcellularLocation>
</comment>
<evidence type="ECO:0000256" key="3">
    <source>
        <dbReference type="ARBA" id="ARBA00022723"/>
    </source>
</evidence>
<feature type="region of interest" description="Disordered" evidence="9">
    <location>
        <begin position="1012"/>
        <end position="1049"/>
    </location>
</feature>
<dbReference type="GO" id="GO:0005768">
    <property type="term" value="C:endosome"/>
    <property type="evidence" value="ECO:0007669"/>
    <property type="project" value="UniProtKB-SubCell"/>
</dbReference>
<dbReference type="AlphaFoldDB" id="A0A9P0B3V5"/>
<evidence type="ECO:0000259" key="11">
    <source>
        <dbReference type="PROSITE" id="PS50023"/>
    </source>
</evidence>
<gene>
    <name evidence="13" type="ORF">MELIAE_LOCUS5985</name>
</gene>
<dbReference type="FunFam" id="1.10.418.10:FF:000023">
    <property type="entry name" value="EH domain-binding protein 1 isoform X1"/>
    <property type="match status" value="1"/>
</dbReference>
<dbReference type="SMART" id="SM01203">
    <property type="entry name" value="DUF3585"/>
    <property type="match status" value="1"/>
</dbReference>
<keyword evidence="4" id="KW-0967">Endosome</keyword>
<keyword evidence="5 8" id="KW-0862">Zinc</keyword>
<dbReference type="PROSITE" id="PS50023">
    <property type="entry name" value="LIM_DOMAIN_2"/>
    <property type="match status" value="1"/>
</dbReference>
<reference evidence="13" key="1">
    <citation type="submission" date="2021-12" db="EMBL/GenBank/DDBJ databases">
        <authorList>
            <person name="King R."/>
        </authorList>
    </citation>
    <scope>NUCLEOTIDE SEQUENCE</scope>
</reference>
<accession>A0A9P0B3V5</accession>
<dbReference type="SMART" id="SM00033">
    <property type="entry name" value="CH"/>
    <property type="match status" value="1"/>
</dbReference>
<dbReference type="PANTHER" id="PTHR23167">
    <property type="entry name" value="CALPONIN HOMOLOGY DOMAIN-CONTAINING PROTEIN DDB_G0272472-RELATED"/>
    <property type="match status" value="1"/>
</dbReference>
<feature type="compositionally biased region" description="Low complexity" evidence="9">
    <location>
        <begin position="657"/>
        <end position="676"/>
    </location>
</feature>
<evidence type="ECO:0000256" key="8">
    <source>
        <dbReference type="PROSITE-ProRule" id="PRU00125"/>
    </source>
</evidence>
<organism evidence="13 14">
    <name type="scientific">Brassicogethes aeneus</name>
    <name type="common">Rape pollen beetle</name>
    <name type="synonym">Meligethes aeneus</name>
    <dbReference type="NCBI Taxonomy" id="1431903"/>
    <lineage>
        <taxon>Eukaryota</taxon>
        <taxon>Metazoa</taxon>
        <taxon>Ecdysozoa</taxon>
        <taxon>Arthropoda</taxon>
        <taxon>Hexapoda</taxon>
        <taxon>Insecta</taxon>
        <taxon>Pterygota</taxon>
        <taxon>Neoptera</taxon>
        <taxon>Endopterygota</taxon>
        <taxon>Coleoptera</taxon>
        <taxon>Polyphaga</taxon>
        <taxon>Cucujiformia</taxon>
        <taxon>Nitidulidae</taxon>
        <taxon>Meligethinae</taxon>
        <taxon>Brassicogethes</taxon>
    </lineage>
</organism>
<dbReference type="InterPro" id="IPR050540">
    <property type="entry name" value="F-actin_Monoox_Mical"/>
</dbReference>
<evidence type="ECO:0000256" key="7">
    <source>
        <dbReference type="ARBA" id="ARBA00023054"/>
    </source>
</evidence>
<evidence type="ECO:0000259" key="12">
    <source>
        <dbReference type="PROSITE" id="PS51848"/>
    </source>
</evidence>
<feature type="region of interest" description="Disordered" evidence="9">
    <location>
        <begin position="438"/>
        <end position="618"/>
    </location>
</feature>
<evidence type="ECO:0008006" key="15">
    <source>
        <dbReference type="Google" id="ProtNLM"/>
    </source>
</evidence>
<dbReference type="Proteomes" id="UP001154078">
    <property type="component" value="Chromosome 4"/>
</dbReference>
<feature type="region of interest" description="Disordered" evidence="9">
    <location>
        <begin position="631"/>
        <end position="816"/>
    </location>
</feature>
<dbReference type="Gene3D" id="2.10.110.10">
    <property type="entry name" value="Cysteine Rich Protein"/>
    <property type="match status" value="1"/>
</dbReference>
<dbReference type="InterPro" id="IPR001781">
    <property type="entry name" value="Znf_LIM"/>
</dbReference>
<feature type="region of interest" description="Disordered" evidence="9">
    <location>
        <begin position="354"/>
        <end position="390"/>
    </location>
</feature>
<feature type="compositionally biased region" description="Basic and acidic residues" evidence="9">
    <location>
        <begin position="438"/>
        <end position="459"/>
    </location>
</feature>
<dbReference type="PANTHER" id="PTHR23167:SF84">
    <property type="entry name" value="ALPHA ACTININ 3-RELATED"/>
    <property type="match status" value="1"/>
</dbReference>
<feature type="region of interest" description="Disordered" evidence="9">
    <location>
        <begin position="977"/>
        <end position="1000"/>
    </location>
</feature>
<name>A0A9P0B3V5_BRAAE</name>
<feature type="compositionally biased region" description="Basic residues" evidence="9">
    <location>
        <begin position="1039"/>
        <end position="1049"/>
    </location>
</feature>